<evidence type="ECO:0000313" key="2">
    <source>
        <dbReference type="Proteomes" id="UP001055879"/>
    </source>
</evidence>
<keyword evidence="2" id="KW-1185">Reference proteome</keyword>
<dbReference type="EMBL" id="CM042055">
    <property type="protein sequence ID" value="KAI3702719.1"/>
    <property type="molecule type" value="Genomic_DNA"/>
</dbReference>
<evidence type="ECO:0000313" key="1">
    <source>
        <dbReference type="EMBL" id="KAI3702719.1"/>
    </source>
</evidence>
<accession>A0ACB8ZXL8</accession>
<dbReference type="Proteomes" id="UP001055879">
    <property type="component" value="Linkage Group LG09"/>
</dbReference>
<comment type="caution">
    <text evidence="1">The sequence shown here is derived from an EMBL/GenBank/DDBJ whole genome shotgun (WGS) entry which is preliminary data.</text>
</comment>
<reference evidence="2" key="1">
    <citation type="journal article" date="2022" name="Mol. Ecol. Resour.">
        <title>The genomes of chicory, endive, great burdock and yacon provide insights into Asteraceae palaeo-polyploidization history and plant inulin production.</title>
        <authorList>
            <person name="Fan W."/>
            <person name="Wang S."/>
            <person name="Wang H."/>
            <person name="Wang A."/>
            <person name="Jiang F."/>
            <person name="Liu H."/>
            <person name="Zhao H."/>
            <person name="Xu D."/>
            <person name="Zhang Y."/>
        </authorList>
    </citation>
    <scope>NUCLEOTIDE SEQUENCE [LARGE SCALE GENOMIC DNA]</scope>
    <source>
        <strain evidence="2">cv. Niubang</strain>
    </source>
</reference>
<protein>
    <submittedName>
        <fullName evidence="1">Uncharacterized protein</fullName>
    </submittedName>
</protein>
<gene>
    <name evidence="1" type="ORF">L6452_28470</name>
</gene>
<proteinExistence type="predicted"/>
<organism evidence="1 2">
    <name type="scientific">Arctium lappa</name>
    <name type="common">Greater burdock</name>
    <name type="synonym">Lappa major</name>
    <dbReference type="NCBI Taxonomy" id="4217"/>
    <lineage>
        <taxon>Eukaryota</taxon>
        <taxon>Viridiplantae</taxon>
        <taxon>Streptophyta</taxon>
        <taxon>Embryophyta</taxon>
        <taxon>Tracheophyta</taxon>
        <taxon>Spermatophyta</taxon>
        <taxon>Magnoliopsida</taxon>
        <taxon>eudicotyledons</taxon>
        <taxon>Gunneridae</taxon>
        <taxon>Pentapetalae</taxon>
        <taxon>asterids</taxon>
        <taxon>campanulids</taxon>
        <taxon>Asterales</taxon>
        <taxon>Asteraceae</taxon>
        <taxon>Carduoideae</taxon>
        <taxon>Cardueae</taxon>
        <taxon>Arctiinae</taxon>
        <taxon>Arctium</taxon>
    </lineage>
</organism>
<reference evidence="1 2" key="2">
    <citation type="journal article" date="2022" name="Mol. Ecol. Resour.">
        <title>The genomes of chicory, endive, great burdock and yacon provide insights into Asteraceae paleo-polyploidization history and plant inulin production.</title>
        <authorList>
            <person name="Fan W."/>
            <person name="Wang S."/>
            <person name="Wang H."/>
            <person name="Wang A."/>
            <person name="Jiang F."/>
            <person name="Liu H."/>
            <person name="Zhao H."/>
            <person name="Xu D."/>
            <person name="Zhang Y."/>
        </authorList>
    </citation>
    <scope>NUCLEOTIDE SEQUENCE [LARGE SCALE GENOMIC DNA]</scope>
    <source>
        <strain evidence="2">cv. Niubang</strain>
    </source>
</reference>
<sequence>MSERMTRSKSAPVVEVAPVNEVVEDGPVVPPRTVAAKGKGRGRPKGKPTQKSATQVVEQEPRVQGKRSVRVARRAKSVEVGAEQESSRQESSAPVKRKGPAKNPRMNRAQAFVTQETFAAEMGKLNETLQALLAKKAQETSVSQGKSEEKETTEMATSPITVVGSHTQSTPIMEAKSVSEKGCSYKSFAACKPPMFKGECDPVIVIKWIREMELAFDTSKCVDEDKLVFALSMLRDNVVFWWDAESGRKGSKAAKGMAWETFSARFKQQFCPLAAGKKLEEEFLNLEQGEMTVREYTTKFLEKARFAEIYVPNEERRIDRYLFGLRSNIRELATAREPATFQAAVNAAKMTEKDKNRQQSERGSEKRKWEGSVRDGKKIKSAKFDQRAIPRADYKVCSKCNRMHKGECLVDKDGCFKCGKVGHMARDCQRSRTCYQCGSPNHIKTDCPQLKKGEVRGYGGKGGERKVEPARARARAFNMTADEAVDAPDVVTEIADDSRVLVGEVYEGCSIDIDGHAFPLRLYPMGMGEFDVIVGMDWLASNDANIVCNKKLIWISRPGEEEIVVYGERRDRKSCLISMIKARRCLVKGCEGFLTYVLDAKKEKKGLESVPIVSEYPEVFPDELTTLPPDRQVEFRIDLVPGVTPIAKAPYRLAPAEMKELMVQLQELLDKGFIRPSTSPWGAPVLFVKKKDGSMRMCIDYRELNKVTVKNRYPLPRIDDLFDQLEGTSYFSKIDLRSGYHQLKVREEDVLKTAFRSSIHGSHE</sequence>
<name>A0ACB8ZXL8_ARCLA</name>